<evidence type="ECO:0000313" key="3">
    <source>
        <dbReference type="EMBL" id="GGE30804.1"/>
    </source>
</evidence>
<evidence type="ECO:0000259" key="2">
    <source>
        <dbReference type="Pfam" id="PF09084"/>
    </source>
</evidence>
<accession>A0A8J2VLH5</accession>
<dbReference type="PANTHER" id="PTHR30024">
    <property type="entry name" value="ALIPHATIC SULFONATES-BINDING PROTEIN-RELATED"/>
    <property type="match status" value="1"/>
</dbReference>
<dbReference type="EMBL" id="BMCP01000001">
    <property type="protein sequence ID" value="GGE30804.1"/>
    <property type="molecule type" value="Genomic_DNA"/>
</dbReference>
<reference evidence="3" key="2">
    <citation type="submission" date="2020-09" db="EMBL/GenBank/DDBJ databases">
        <authorList>
            <person name="Sun Q."/>
            <person name="Sedlacek I."/>
        </authorList>
    </citation>
    <scope>NUCLEOTIDE SEQUENCE</scope>
    <source>
        <strain evidence="3">CCM 7684</strain>
    </source>
</reference>
<evidence type="ECO:0000256" key="1">
    <source>
        <dbReference type="SAM" id="SignalP"/>
    </source>
</evidence>
<gene>
    <name evidence="3" type="ORF">GCM10007276_05030</name>
</gene>
<proteinExistence type="predicted"/>
<evidence type="ECO:0000313" key="4">
    <source>
        <dbReference type="Proteomes" id="UP000602745"/>
    </source>
</evidence>
<sequence>MRSILAPILAASTILFCSGAGAQEKLTELSIVVFGPPSLGAFLPPIIKAQKFDAAHGLDITFAERTPDAYAAQFNSGEFKIGGSAALLTVGLAETRGVKATYLFNLFDFWGAVVTTRDDVQSLGDLAGKDLAAATGTTNYQMFRWLAKAQGFDLSQVKAVNTATPGLVGYVMADRAAGVQLWEPGFTSLMAQNDKVRSLDLNIAATWEKFAGSPNIPYLGVAADSAWAESNKETVSALYNAYHDAAEWVKANPDKAAALISGGKTDVSENYAELIRANDRLGLNVQWAKDVKDEIKKVYEVGLEIEYFPSMPTDATIYEGGGAR</sequence>
<dbReference type="SUPFAM" id="SSF53850">
    <property type="entry name" value="Periplasmic binding protein-like II"/>
    <property type="match status" value="1"/>
</dbReference>
<dbReference type="PANTHER" id="PTHR30024:SF46">
    <property type="entry name" value="ABC TRANSPORTER, SUBSTRATE-BINDING LIPOPROTEIN"/>
    <property type="match status" value="1"/>
</dbReference>
<dbReference type="Proteomes" id="UP000602745">
    <property type="component" value="Unassembled WGS sequence"/>
</dbReference>
<feature type="domain" description="SsuA/THI5-like" evidence="2">
    <location>
        <begin position="54"/>
        <end position="256"/>
    </location>
</feature>
<reference evidence="3" key="1">
    <citation type="journal article" date="2014" name="Int. J. Syst. Evol. Microbiol.">
        <title>Complete genome sequence of Corynebacterium casei LMG S-19264T (=DSM 44701T), isolated from a smear-ripened cheese.</title>
        <authorList>
            <consortium name="US DOE Joint Genome Institute (JGI-PGF)"/>
            <person name="Walter F."/>
            <person name="Albersmeier A."/>
            <person name="Kalinowski J."/>
            <person name="Ruckert C."/>
        </authorList>
    </citation>
    <scope>NUCLEOTIDE SEQUENCE</scope>
    <source>
        <strain evidence="3">CCM 7684</strain>
    </source>
</reference>
<keyword evidence="1" id="KW-0732">Signal</keyword>
<feature type="chain" id="PRO_5035192907" description="SsuA/THI5-like domain-containing protein" evidence="1">
    <location>
        <begin position="23"/>
        <end position="324"/>
    </location>
</feature>
<name>A0A8J2VLH5_9RHOB</name>
<organism evidence="3 4">
    <name type="scientific">Agaricicola taiwanensis</name>
    <dbReference type="NCBI Taxonomy" id="591372"/>
    <lineage>
        <taxon>Bacteria</taxon>
        <taxon>Pseudomonadati</taxon>
        <taxon>Pseudomonadota</taxon>
        <taxon>Alphaproteobacteria</taxon>
        <taxon>Rhodobacterales</taxon>
        <taxon>Paracoccaceae</taxon>
        <taxon>Agaricicola</taxon>
    </lineage>
</organism>
<protein>
    <recommendedName>
        <fullName evidence="2">SsuA/THI5-like domain-containing protein</fullName>
    </recommendedName>
</protein>
<dbReference type="AlphaFoldDB" id="A0A8J2VLH5"/>
<comment type="caution">
    <text evidence="3">The sequence shown here is derived from an EMBL/GenBank/DDBJ whole genome shotgun (WGS) entry which is preliminary data.</text>
</comment>
<dbReference type="InterPro" id="IPR015168">
    <property type="entry name" value="SsuA/THI5"/>
</dbReference>
<feature type="signal peptide" evidence="1">
    <location>
        <begin position="1"/>
        <end position="22"/>
    </location>
</feature>
<dbReference type="Pfam" id="PF09084">
    <property type="entry name" value="NMT1"/>
    <property type="match status" value="1"/>
</dbReference>
<dbReference type="Gene3D" id="3.40.190.10">
    <property type="entry name" value="Periplasmic binding protein-like II"/>
    <property type="match status" value="2"/>
</dbReference>
<keyword evidence="4" id="KW-1185">Reference proteome</keyword>